<sequence>MTRNPPAKRKELSSLQHLTCPTARGEASARHKCPTRPTAWQKPVLPRLRVAQVPAMREGVKSTKGCRQRAGGSGYWWLQEGLTQI</sequence>
<evidence type="ECO:0000313" key="2">
    <source>
        <dbReference type="Proteomes" id="UP001152622"/>
    </source>
</evidence>
<dbReference type="Proteomes" id="UP001152622">
    <property type="component" value="Chromosome 3"/>
</dbReference>
<name>A0A9Q1FXT9_SYNKA</name>
<evidence type="ECO:0000313" key="1">
    <source>
        <dbReference type="EMBL" id="KAJ8369656.1"/>
    </source>
</evidence>
<comment type="caution">
    <text evidence="1">The sequence shown here is derived from an EMBL/GenBank/DDBJ whole genome shotgun (WGS) entry which is preliminary data.</text>
</comment>
<reference evidence="1" key="1">
    <citation type="journal article" date="2023" name="Science">
        <title>Genome structures resolve the early diversification of teleost fishes.</title>
        <authorList>
            <person name="Parey E."/>
            <person name="Louis A."/>
            <person name="Montfort J."/>
            <person name="Bouchez O."/>
            <person name="Roques C."/>
            <person name="Iampietro C."/>
            <person name="Lluch J."/>
            <person name="Castinel A."/>
            <person name="Donnadieu C."/>
            <person name="Desvignes T."/>
            <person name="Floi Bucao C."/>
            <person name="Jouanno E."/>
            <person name="Wen M."/>
            <person name="Mejri S."/>
            <person name="Dirks R."/>
            <person name="Jansen H."/>
            <person name="Henkel C."/>
            <person name="Chen W.J."/>
            <person name="Zahm M."/>
            <person name="Cabau C."/>
            <person name="Klopp C."/>
            <person name="Thompson A.W."/>
            <person name="Robinson-Rechavi M."/>
            <person name="Braasch I."/>
            <person name="Lecointre G."/>
            <person name="Bobe J."/>
            <person name="Postlethwait J.H."/>
            <person name="Berthelot C."/>
            <person name="Roest Crollius H."/>
            <person name="Guiguen Y."/>
        </authorList>
    </citation>
    <scope>NUCLEOTIDE SEQUENCE</scope>
    <source>
        <strain evidence="1">WJC10195</strain>
    </source>
</reference>
<proteinExistence type="predicted"/>
<organism evidence="1 2">
    <name type="scientific">Synaphobranchus kaupii</name>
    <name type="common">Kaup's arrowtooth eel</name>
    <dbReference type="NCBI Taxonomy" id="118154"/>
    <lineage>
        <taxon>Eukaryota</taxon>
        <taxon>Metazoa</taxon>
        <taxon>Chordata</taxon>
        <taxon>Craniata</taxon>
        <taxon>Vertebrata</taxon>
        <taxon>Euteleostomi</taxon>
        <taxon>Actinopterygii</taxon>
        <taxon>Neopterygii</taxon>
        <taxon>Teleostei</taxon>
        <taxon>Anguilliformes</taxon>
        <taxon>Synaphobranchidae</taxon>
        <taxon>Synaphobranchus</taxon>
    </lineage>
</organism>
<dbReference type="EMBL" id="JAINUF010000003">
    <property type="protein sequence ID" value="KAJ8369656.1"/>
    <property type="molecule type" value="Genomic_DNA"/>
</dbReference>
<dbReference type="AlphaFoldDB" id="A0A9Q1FXT9"/>
<protein>
    <submittedName>
        <fullName evidence="1">Uncharacterized protein</fullName>
    </submittedName>
</protein>
<accession>A0A9Q1FXT9</accession>
<gene>
    <name evidence="1" type="ORF">SKAU_G00096840</name>
</gene>
<keyword evidence="2" id="KW-1185">Reference proteome</keyword>